<dbReference type="EMBL" id="SPMY01000025">
    <property type="protein sequence ID" value="NMQ28032.1"/>
    <property type="molecule type" value="Genomic_DNA"/>
</dbReference>
<dbReference type="Pfam" id="PF01850">
    <property type="entry name" value="PIN"/>
    <property type="match status" value="1"/>
</dbReference>
<dbReference type="PANTHER" id="PTHR35901">
    <property type="entry name" value="RIBONUCLEASE VAPC3"/>
    <property type="match status" value="1"/>
</dbReference>
<comment type="caution">
    <text evidence="3">The sequence shown here is derived from an EMBL/GenBank/DDBJ whole genome shotgun (WGS) entry which is preliminary data.</text>
</comment>
<proteinExistence type="predicted"/>
<dbReference type="SUPFAM" id="SSF88723">
    <property type="entry name" value="PIN domain-like"/>
    <property type="match status" value="1"/>
</dbReference>
<reference evidence="3 4" key="1">
    <citation type="submission" date="2019-03" db="EMBL/GenBank/DDBJ databases">
        <title>Metabolic reconstructions from genomes of highly enriched 'Candidatus Accumulibacter' and 'Candidatus Competibacter' bioreactor populations.</title>
        <authorList>
            <person name="Annavajhala M.K."/>
            <person name="Welles L."/>
            <person name="Abbas B."/>
            <person name="Sorokin D."/>
            <person name="Park H."/>
            <person name="Van Loosdrecht M."/>
            <person name="Chandran K."/>
        </authorList>
    </citation>
    <scope>NUCLEOTIDE SEQUENCE [LARGE SCALE GENOMIC DNA]</scope>
    <source>
        <strain evidence="3 4">SBR_S</strain>
    </source>
</reference>
<evidence type="ECO:0000313" key="3">
    <source>
        <dbReference type="EMBL" id="NMQ28032.1"/>
    </source>
</evidence>
<gene>
    <name evidence="3" type="ORF">E4Q23_09835</name>
</gene>
<dbReference type="InterPro" id="IPR051619">
    <property type="entry name" value="TypeII_TA_RNase_PINc/VapC"/>
</dbReference>
<dbReference type="Gene3D" id="3.40.50.1010">
    <property type="entry name" value="5'-nuclease"/>
    <property type="match status" value="1"/>
</dbReference>
<dbReference type="InterPro" id="IPR029060">
    <property type="entry name" value="PIN-like_dom_sf"/>
</dbReference>
<organism evidence="3 4">
    <name type="scientific">Candidatus Accumulibacter phosphatis</name>
    <dbReference type="NCBI Taxonomy" id="327160"/>
    <lineage>
        <taxon>Bacteria</taxon>
        <taxon>Pseudomonadati</taxon>
        <taxon>Pseudomonadota</taxon>
        <taxon>Betaproteobacteria</taxon>
        <taxon>Candidatus Accumulibacter</taxon>
    </lineage>
</organism>
<keyword evidence="1" id="KW-0460">Magnesium</keyword>
<feature type="domain" description="PIN" evidence="2">
    <location>
        <begin position="5"/>
        <end position="127"/>
    </location>
</feature>
<protein>
    <submittedName>
        <fullName evidence="3">PIN domain-containing protein</fullName>
    </submittedName>
</protein>
<name>A0ABX1TUT6_9PROT</name>
<evidence type="ECO:0000256" key="1">
    <source>
        <dbReference type="ARBA" id="ARBA00022842"/>
    </source>
</evidence>
<dbReference type="PANTHER" id="PTHR35901:SF1">
    <property type="entry name" value="EXONUCLEASE VAPC9"/>
    <property type="match status" value="1"/>
</dbReference>
<dbReference type="CDD" id="cd09873">
    <property type="entry name" value="PIN_Pae0151-like"/>
    <property type="match status" value="1"/>
</dbReference>
<sequence>MKRLVIDASVAVKWFLPDAGDETDTLEALDFLLQLKAGDVSFAQPAHWKAEIAGVMVRRAPTLAADSLDDLSLLEGIEFIDTTTVYRRAIDLAQTLNHHLFDTLYHATALETDATFVTADRRYYDKAAHFGQIALLEDAST</sequence>
<evidence type="ECO:0000313" key="4">
    <source>
        <dbReference type="Proteomes" id="UP000749010"/>
    </source>
</evidence>
<dbReference type="Proteomes" id="UP000749010">
    <property type="component" value="Unassembled WGS sequence"/>
</dbReference>
<evidence type="ECO:0000259" key="2">
    <source>
        <dbReference type="Pfam" id="PF01850"/>
    </source>
</evidence>
<keyword evidence="4" id="KW-1185">Reference proteome</keyword>
<accession>A0ABX1TUT6</accession>
<dbReference type="InterPro" id="IPR002716">
    <property type="entry name" value="PIN_dom"/>
</dbReference>
<dbReference type="RefSeq" id="WP_169066486.1">
    <property type="nucleotide sequence ID" value="NZ_SPMY01000025.1"/>
</dbReference>
<dbReference type="InterPro" id="IPR044153">
    <property type="entry name" value="PIN_Pae0151-like"/>
</dbReference>